<evidence type="ECO:0000256" key="1">
    <source>
        <dbReference type="ARBA" id="ARBA00004123"/>
    </source>
</evidence>
<dbReference type="InterPro" id="IPR000637">
    <property type="entry name" value="HMGI/Y_DNA-bd_CS"/>
</dbReference>
<reference evidence="5" key="2">
    <citation type="submission" date="2021-01" db="UniProtKB">
        <authorList>
            <consortium name="EnsemblPlants"/>
        </authorList>
    </citation>
    <scope>IDENTIFICATION</scope>
</reference>
<proteinExistence type="predicted"/>
<dbReference type="GO" id="GO:0006355">
    <property type="term" value="P:regulation of DNA-templated transcription"/>
    <property type="evidence" value="ECO:0007669"/>
    <property type="project" value="InterPro"/>
</dbReference>
<keyword evidence="6" id="KW-1185">Reference proteome</keyword>
<dbReference type="InterPro" id="IPR052416">
    <property type="entry name" value="GTF3C_component"/>
</dbReference>
<organism evidence="5 6">
    <name type="scientific">Quercus lobata</name>
    <name type="common">Valley oak</name>
    <dbReference type="NCBI Taxonomy" id="97700"/>
    <lineage>
        <taxon>Eukaryota</taxon>
        <taxon>Viridiplantae</taxon>
        <taxon>Streptophyta</taxon>
        <taxon>Embryophyta</taxon>
        <taxon>Tracheophyta</taxon>
        <taxon>Spermatophyta</taxon>
        <taxon>Magnoliopsida</taxon>
        <taxon>eudicotyledons</taxon>
        <taxon>Gunneridae</taxon>
        <taxon>Pentapetalae</taxon>
        <taxon>rosids</taxon>
        <taxon>fabids</taxon>
        <taxon>Fagales</taxon>
        <taxon>Fagaceae</taxon>
        <taxon>Quercus</taxon>
    </lineage>
</organism>
<dbReference type="InParanoid" id="A0A7N2R3R3"/>
<dbReference type="Gramene" id="QL04p079053:mrna">
    <property type="protein sequence ID" value="QL04p079053:mrna"/>
    <property type="gene ID" value="QL04p079053"/>
</dbReference>
<dbReference type="Proteomes" id="UP000594261">
    <property type="component" value="Chromosome 4"/>
</dbReference>
<feature type="region of interest" description="Disordered" evidence="4">
    <location>
        <begin position="1"/>
        <end position="21"/>
    </location>
</feature>
<evidence type="ECO:0000313" key="5">
    <source>
        <dbReference type="EnsemblPlants" id="QL04p079053:mrna"/>
    </source>
</evidence>
<name>A0A7N2R3R3_QUELO</name>
<evidence type="ECO:0000313" key="6">
    <source>
        <dbReference type="Proteomes" id="UP000594261"/>
    </source>
</evidence>
<protein>
    <submittedName>
        <fullName evidence="5">Uncharacterized protein</fullName>
    </submittedName>
</protein>
<reference evidence="5 6" key="1">
    <citation type="journal article" date="2016" name="G3 (Bethesda)">
        <title>First Draft Assembly and Annotation of the Genome of a California Endemic Oak Quercus lobata Nee (Fagaceae).</title>
        <authorList>
            <person name="Sork V.L."/>
            <person name="Fitz-Gibbon S.T."/>
            <person name="Puiu D."/>
            <person name="Crepeau M."/>
            <person name="Gugger P.F."/>
            <person name="Sherman R."/>
            <person name="Stevens K."/>
            <person name="Langley C.H."/>
            <person name="Pellegrini M."/>
            <person name="Salzberg S.L."/>
        </authorList>
    </citation>
    <scope>NUCLEOTIDE SEQUENCE [LARGE SCALE GENOMIC DNA]</scope>
    <source>
        <strain evidence="5 6">cv. SW786</strain>
    </source>
</reference>
<dbReference type="EnsemblPlants" id="QL04p079053:mrna">
    <property type="protein sequence ID" value="QL04p079053:mrna"/>
    <property type="gene ID" value="QL04p079053"/>
</dbReference>
<keyword evidence="2" id="KW-0804">Transcription</keyword>
<dbReference type="GO" id="GO:0006383">
    <property type="term" value="P:transcription by RNA polymerase III"/>
    <property type="evidence" value="ECO:0007669"/>
    <property type="project" value="TreeGrafter"/>
</dbReference>
<sequence>MEEGKEPPMNKYKKKDAPPSDCNGDRVVTVLEFDYCVDNHFKAIEIISKLCGEDDEDYYALQQTEIQRLSSSLTFLRSCCRKDFVLYVGGHVWTLDWCPRIHEMPDYHIKREKPIEDNDAVATQSKRPRGRPRKNPMENSLDNLDCNDQYVQGLAVQLSENSSEAHAVDGVPRDAQEHSVQEESGKKQKRFHVPLPCTMKVIYSSVHQEGTDPCFVKLESVFRCSMLKCGGIQRLLYGSFLQVARLKVVGIL</sequence>
<dbReference type="AlphaFoldDB" id="A0A7N2R3R3"/>
<dbReference type="PANTHER" id="PTHR15052:SF2">
    <property type="entry name" value="GENERAL TRANSCRIPTION FACTOR 3C POLYPEPTIDE 2"/>
    <property type="match status" value="1"/>
</dbReference>
<accession>A0A7N2R3R3</accession>
<evidence type="ECO:0000256" key="3">
    <source>
        <dbReference type="ARBA" id="ARBA00023242"/>
    </source>
</evidence>
<feature type="region of interest" description="Disordered" evidence="4">
    <location>
        <begin position="165"/>
        <end position="185"/>
    </location>
</feature>
<comment type="subcellular location">
    <subcellularLocation>
        <location evidence="1">Nucleus</location>
    </subcellularLocation>
</comment>
<dbReference type="PROSITE" id="PS00354">
    <property type="entry name" value="HMGI_Y"/>
    <property type="match status" value="1"/>
</dbReference>
<feature type="compositionally biased region" description="Basic and acidic residues" evidence="4">
    <location>
        <begin position="171"/>
        <end position="185"/>
    </location>
</feature>
<dbReference type="EMBL" id="LRBV02000004">
    <property type="status" value="NOT_ANNOTATED_CDS"/>
    <property type="molecule type" value="Genomic_DNA"/>
</dbReference>
<feature type="region of interest" description="Disordered" evidence="4">
    <location>
        <begin position="115"/>
        <end position="139"/>
    </location>
</feature>
<keyword evidence="3" id="KW-0539">Nucleus</keyword>
<evidence type="ECO:0000256" key="4">
    <source>
        <dbReference type="SAM" id="MobiDB-lite"/>
    </source>
</evidence>
<evidence type="ECO:0000256" key="2">
    <source>
        <dbReference type="ARBA" id="ARBA00023163"/>
    </source>
</evidence>
<dbReference type="PANTHER" id="PTHR15052">
    <property type="entry name" value="RNA POLYMERASE III TRANSCRIPTION INITIATION FACTOR COMPLEX SUBUNIT"/>
    <property type="match status" value="1"/>
</dbReference>
<dbReference type="GO" id="GO:0000127">
    <property type="term" value="C:transcription factor TFIIIC complex"/>
    <property type="evidence" value="ECO:0007669"/>
    <property type="project" value="TreeGrafter"/>
</dbReference>
<dbReference type="GO" id="GO:0005634">
    <property type="term" value="C:nucleus"/>
    <property type="evidence" value="ECO:0007669"/>
    <property type="project" value="UniProtKB-SubCell"/>
</dbReference>